<dbReference type="SMART" id="SM00228">
    <property type="entry name" value="PDZ"/>
    <property type="match status" value="1"/>
</dbReference>
<dbReference type="SUPFAM" id="SSF54211">
    <property type="entry name" value="Ribosomal protein S5 domain 2-like"/>
    <property type="match status" value="1"/>
</dbReference>
<evidence type="ECO:0000313" key="5">
    <source>
        <dbReference type="Proteomes" id="UP001595699"/>
    </source>
</evidence>
<dbReference type="Gene3D" id="2.30.42.10">
    <property type="match status" value="1"/>
</dbReference>
<feature type="active site" evidence="1">
    <location>
        <position position="246"/>
    </location>
</feature>
<dbReference type="InterPro" id="IPR001478">
    <property type="entry name" value="PDZ"/>
</dbReference>
<dbReference type="InterPro" id="IPR027065">
    <property type="entry name" value="Lon_Prtase"/>
</dbReference>
<dbReference type="RefSeq" id="WP_205117864.1">
    <property type="nucleotide sequence ID" value="NZ_JAFBCM010000001.1"/>
</dbReference>
<comment type="catalytic activity">
    <reaction evidence="1">
        <text>Hydrolysis of proteins in presence of ATP.</text>
        <dbReference type="EC" id="3.4.21.53"/>
    </reaction>
</comment>
<dbReference type="Gene3D" id="3.30.230.10">
    <property type="match status" value="1"/>
</dbReference>
<dbReference type="PROSITE" id="PS50106">
    <property type="entry name" value="PDZ"/>
    <property type="match status" value="1"/>
</dbReference>
<accession>A0ABV7YBM7</accession>
<dbReference type="PANTHER" id="PTHR10046">
    <property type="entry name" value="ATP DEPENDENT LON PROTEASE FAMILY MEMBER"/>
    <property type="match status" value="1"/>
</dbReference>
<name>A0ABV7YBM7_9ACTN</name>
<dbReference type="PROSITE" id="PS51786">
    <property type="entry name" value="LON_PROTEOLYTIC"/>
    <property type="match status" value="1"/>
</dbReference>
<gene>
    <name evidence="4" type="ORF">ACFOUW_15880</name>
</gene>
<feature type="active site" evidence="1">
    <location>
        <position position="291"/>
    </location>
</feature>
<sequence>MSRRTATMAIAAILLVGLLAVAWLFPVPFVAMSPGPTENTLGEIKGKPIVEVDGHKTYPTTGQLDLTTVAVTSPDQKLELLGAIGGWLDPTVAVVPRDYIYPPDQTPQQVEEQNAEQMTGSQQNAIAAALRQVGETVTDEVLVQAVVKDAPAVGKLKAGDVLVTIDGSPVHTRDDVVAAITKHKIGDEVEFEVRRDGKPVEVKIRTVESKDDPTNKRPVVGITPANGYEFPFDVKVNLGQDIGGPSAGTMFALAIVDKLTPGPLTDGKHVAGTGVIDGSGKVGPIGGIQQKIAGARGKGATVFLVPADNCQAAAQANVKGIQLVRVATLRDAVDALTTLSKGGKNIPSCQG</sequence>
<feature type="domain" description="PDZ" evidence="2">
    <location>
        <begin position="133"/>
        <end position="197"/>
    </location>
</feature>
<evidence type="ECO:0000313" key="4">
    <source>
        <dbReference type="EMBL" id="MFC3762322.1"/>
    </source>
</evidence>
<keyword evidence="5" id="KW-1185">Reference proteome</keyword>
<dbReference type="InterPro" id="IPR014721">
    <property type="entry name" value="Ribsml_uS5_D2-typ_fold_subgr"/>
</dbReference>
<keyword evidence="1" id="KW-0378">Hydrolase</keyword>
<evidence type="ECO:0000259" key="3">
    <source>
        <dbReference type="PROSITE" id="PS51786"/>
    </source>
</evidence>
<organism evidence="4 5">
    <name type="scientific">Tenggerimyces flavus</name>
    <dbReference type="NCBI Taxonomy" id="1708749"/>
    <lineage>
        <taxon>Bacteria</taxon>
        <taxon>Bacillati</taxon>
        <taxon>Actinomycetota</taxon>
        <taxon>Actinomycetes</taxon>
        <taxon>Propionibacteriales</taxon>
        <taxon>Nocardioidaceae</taxon>
        <taxon>Tenggerimyces</taxon>
    </lineage>
</organism>
<dbReference type="Proteomes" id="UP001595699">
    <property type="component" value="Unassembled WGS sequence"/>
</dbReference>
<comment type="similarity">
    <text evidence="1">Belongs to the peptidase S16 family.</text>
</comment>
<evidence type="ECO:0000259" key="2">
    <source>
        <dbReference type="PROSITE" id="PS50106"/>
    </source>
</evidence>
<comment type="caution">
    <text evidence="4">The sequence shown here is derived from an EMBL/GenBank/DDBJ whole genome shotgun (WGS) entry which is preliminary data.</text>
</comment>
<dbReference type="Pfam" id="PF05362">
    <property type="entry name" value="Lon_C"/>
    <property type="match status" value="1"/>
</dbReference>
<proteinExistence type="inferred from homology"/>
<dbReference type="InterPro" id="IPR008269">
    <property type="entry name" value="Lon_proteolytic"/>
</dbReference>
<dbReference type="InterPro" id="IPR036034">
    <property type="entry name" value="PDZ_sf"/>
</dbReference>
<keyword evidence="1" id="KW-0645">Protease</keyword>
<dbReference type="Pfam" id="PF13180">
    <property type="entry name" value="PDZ_2"/>
    <property type="match status" value="1"/>
</dbReference>
<dbReference type="InterPro" id="IPR020568">
    <property type="entry name" value="Ribosomal_Su5_D2-typ_SF"/>
</dbReference>
<protein>
    <recommendedName>
        <fullName evidence="1">endopeptidase La</fullName>
        <ecNumber evidence="1">3.4.21.53</ecNumber>
    </recommendedName>
</protein>
<dbReference type="SUPFAM" id="SSF50156">
    <property type="entry name" value="PDZ domain-like"/>
    <property type="match status" value="1"/>
</dbReference>
<dbReference type="EC" id="3.4.21.53" evidence="1"/>
<dbReference type="EMBL" id="JBHRZH010000013">
    <property type="protein sequence ID" value="MFC3762322.1"/>
    <property type="molecule type" value="Genomic_DNA"/>
</dbReference>
<reference evidence="5" key="1">
    <citation type="journal article" date="2019" name="Int. J. Syst. Evol. Microbiol.">
        <title>The Global Catalogue of Microorganisms (GCM) 10K type strain sequencing project: providing services to taxonomists for standard genome sequencing and annotation.</title>
        <authorList>
            <consortium name="The Broad Institute Genomics Platform"/>
            <consortium name="The Broad Institute Genome Sequencing Center for Infectious Disease"/>
            <person name="Wu L."/>
            <person name="Ma J."/>
        </authorList>
    </citation>
    <scope>NUCLEOTIDE SEQUENCE [LARGE SCALE GENOMIC DNA]</scope>
    <source>
        <strain evidence="5">CGMCC 4.7241</strain>
    </source>
</reference>
<keyword evidence="1" id="KW-0720">Serine protease</keyword>
<feature type="domain" description="Lon proteolytic" evidence="3">
    <location>
        <begin position="241"/>
        <end position="339"/>
    </location>
</feature>
<evidence type="ECO:0000256" key="1">
    <source>
        <dbReference type="PROSITE-ProRule" id="PRU01122"/>
    </source>
</evidence>